<accession>A0A0V8DMQ7</accession>
<name>A0A0V8DMQ7_LACLL</name>
<reference evidence="3" key="1">
    <citation type="submission" date="2015-10" db="EMBL/GenBank/DDBJ databases">
        <title>Draft Genome Sequences of 11 Lactococcus lactis subspecies cremoris strains.</title>
        <authorList>
            <person name="Wels M."/>
            <person name="Backus L."/>
            <person name="Boekhorst J."/>
            <person name="Dijkstra A."/>
            <person name="Beerthuizen M."/>
            <person name="Kelly W."/>
            <person name="Siezen R."/>
            <person name="Bachmann H."/>
            <person name="Van Hijum S."/>
        </authorList>
    </citation>
    <scope>NUCLEOTIDE SEQUENCE [LARGE SCALE GENOMIC DNA]</scope>
    <source>
        <strain evidence="3">LMG8520</strain>
    </source>
</reference>
<evidence type="ECO:0000313" key="2">
    <source>
        <dbReference type="EMBL" id="KSU14632.1"/>
    </source>
</evidence>
<gene>
    <name evidence="2" type="ORF">LMG8520_0283</name>
</gene>
<comment type="caution">
    <text evidence="2">The sequence shown here is derived from an EMBL/GenBank/DDBJ whole genome shotgun (WGS) entry which is preliminary data.</text>
</comment>
<dbReference type="Pfam" id="PF18730">
    <property type="entry name" value="HEPN_Cthe2314"/>
    <property type="match status" value="1"/>
</dbReference>
<dbReference type="RefSeq" id="WP_058209090.1">
    <property type="nucleotide sequence ID" value="NZ_LKLP01000007.1"/>
</dbReference>
<evidence type="ECO:0000313" key="3">
    <source>
        <dbReference type="Proteomes" id="UP000054230"/>
    </source>
</evidence>
<dbReference type="Proteomes" id="UP000054230">
    <property type="component" value="Unassembled WGS sequence"/>
</dbReference>
<sequence length="146" mass="17459">MSEKEDLKKEILKVHYEENMFKISFGDGKNIMGVRTTDEAYDSVLAKMSQYKTLYNTLRDIDSKIKYSFEEGIENTYSPTMNKYFSLFSQEPRSREEFLAYYFSENALFRLSTLWDILAQFYNIFYNLGKKIMIFIIKKFSIPEEK</sequence>
<dbReference type="EMBL" id="LKLP01000007">
    <property type="protein sequence ID" value="KSU14632.1"/>
    <property type="molecule type" value="Genomic_DNA"/>
</dbReference>
<feature type="domain" description="Cthe-2314-like HEPN" evidence="1">
    <location>
        <begin position="67"/>
        <end position="131"/>
    </location>
</feature>
<evidence type="ECO:0000259" key="1">
    <source>
        <dbReference type="Pfam" id="PF18730"/>
    </source>
</evidence>
<dbReference type="PATRIC" id="fig|1360.106.peg.252"/>
<proteinExistence type="predicted"/>
<organism evidence="2 3">
    <name type="scientific">Lactococcus lactis subsp. lactis</name>
    <name type="common">Streptococcus lactis</name>
    <dbReference type="NCBI Taxonomy" id="1360"/>
    <lineage>
        <taxon>Bacteria</taxon>
        <taxon>Bacillati</taxon>
        <taxon>Bacillota</taxon>
        <taxon>Bacilli</taxon>
        <taxon>Lactobacillales</taxon>
        <taxon>Streptococcaceae</taxon>
        <taxon>Lactococcus</taxon>
    </lineage>
</organism>
<dbReference type="InterPro" id="IPR041394">
    <property type="entry name" value="HEPN_Cthe2314"/>
</dbReference>
<dbReference type="AlphaFoldDB" id="A0A0V8DMQ7"/>
<protein>
    <recommendedName>
        <fullName evidence="1">Cthe-2314-like HEPN domain-containing protein</fullName>
    </recommendedName>
</protein>